<dbReference type="PROSITE" id="PS50206">
    <property type="entry name" value="RHODANESE_3"/>
    <property type="match status" value="1"/>
</dbReference>
<dbReference type="RefSeq" id="WP_272752472.1">
    <property type="nucleotide sequence ID" value="NZ_JAQQLF010000016.1"/>
</dbReference>
<dbReference type="InterPro" id="IPR001763">
    <property type="entry name" value="Rhodanese-like_dom"/>
</dbReference>
<dbReference type="PANTHER" id="PTHR43031:SF1">
    <property type="entry name" value="PYRIDINE NUCLEOTIDE-DISULPHIDE OXIDOREDUCTASE"/>
    <property type="match status" value="1"/>
</dbReference>
<dbReference type="Pfam" id="PF00581">
    <property type="entry name" value="Rhodanese"/>
    <property type="match status" value="1"/>
</dbReference>
<dbReference type="PANTHER" id="PTHR43031">
    <property type="entry name" value="FAD-DEPENDENT OXIDOREDUCTASE"/>
    <property type="match status" value="1"/>
</dbReference>
<dbReference type="SUPFAM" id="SSF52821">
    <property type="entry name" value="Rhodanese/Cell cycle control phosphatase"/>
    <property type="match status" value="1"/>
</dbReference>
<dbReference type="Proteomes" id="UP001219956">
    <property type="component" value="Unassembled WGS sequence"/>
</dbReference>
<keyword evidence="3" id="KW-1185">Reference proteome</keyword>
<proteinExistence type="predicted"/>
<dbReference type="InterPro" id="IPR036873">
    <property type="entry name" value="Rhodanese-like_dom_sf"/>
</dbReference>
<protein>
    <submittedName>
        <fullName evidence="2">Rhodanese-like domain-containing protein</fullName>
    </submittedName>
</protein>
<evidence type="ECO:0000313" key="3">
    <source>
        <dbReference type="Proteomes" id="UP001219956"/>
    </source>
</evidence>
<organism evidence="2 3">
    <name type="scientific">Vogesella aquatica</name>
    <dbReference type="NCBI Taxonomy" id="2984206"/>
    <lineage>
        <taxon>Bacteria</taxon>
        <taxon>Pseudomonadati</taxon>
        <taxon>Pseudomonadota</taxon>
        <taxon>Betaproteobacteria</taxon>
        <taxon>Neisseriales</taxon>
        <taxon>Chromobacteriaceae</taxon>
        <taxon>Vogesella</taxon>
    </lineage>
</organism>
<dbReference type="SMART" id="SM00450">
    <property type="entry name" value="RHOD"/>
    <property type="match status" value="1"/>
</dbReference>
<evidence type="ECO:0000313" key="2">
    <source>
        <dbReference type="EMBL" id="MDC7718209.1"/>
    </source>
</evidence>
<dbReference type="EMBL" id="JAQQLF010000016">
    <property type="protein sequence ID" value="MDC7718209.1"/>
    <property type="molecule type" value="Genomic_DNA"/>
</dbReference>
<accession>A0ABT5J061</accession>
<gene>
    <name evidence="2" type="ORF">PQU95_13410</name>
</gene>
<sequence length="140" mass="14927">MSFSDQQQAQLAFYRTKLAFEIDSWDVAEQLKQGAALQLVDGRSAAAYAQETLPGAINLPHRTIRAETTAQLPRDVLLVTFCDGIGCNASTKTALKLAELGFTVKELQGGVDWWKRDGYPTVQGGASCGVAPSDDCGCGG</sequence>
<feature type="domain" description="Rhodanese" evidence="1">
    <location>
        <begin position="33"/>
        <end position="123"/>
    </location>
</feature>
<dbReference type="CDD" id="cd01521">
    <property type="entry name" value="RHOD_PspE2"/>
    <property type="match status" value="1"/>
</dbReference>
<name>A0ABT5J061_9NEIS</name>
<evidence type="ECO:0000259" key="1">
    <source>
        <dbReference type="PROSITE" id="PS50206"/>
    </source>
</evidence>
<reference evidence="2 3" key="1">
    <citation type="submission" date="2023-01" db="EMBL/GenBank/DDBJ databases">
        <title>Novel species of the genus Vogesella isolated from rivers.</title>
        <authorList>
            <person name="Lu H."/>
        </authorList>
    </citation>
    <scope>NUCLEOTIDE SEQUENCE [LARGE SCALE GENOMIC DNA]</scope>
    <source>
        <strain evidence="2 3">DC21W</strain>
    </source>
</reference>
<dbReference type="InterPro" id="IPR050229">
    <property type="entry name" value="GlpE_sulfurtransferase"/>
</dbReference>
<comment type="caution">
    <text evidence="2">The sequence shown here is derived from an EMBL/GenBank/DDBJ whole genome shotgun (WGS) entry which is preliminary data.</text>
</comment>
<dbReference type="Gene3D" id="3.40.250.10">
    <property type="entry name" value="Rhodanese-like domain"/>
    <property type="match status" value="1"/>
</dbReference>